<evidence type="ECO:0000313" key="3">
    <source>
        <dbReference type="WBParaSite" id="NBR_0001060101-mRNA-1"/>
    </source>
</evidence>
<evidence type="ECO:0000313" key="1">
    <source>
        <dbReference type="EMBL" id="VDL74191.1"/>
    </source>
</evidence>
<organism evidence="3">
    <name type="scientific">Nippostrongylus brasiliensis</name>
    <name type="common">Rat hookworm</name>
    <dbReference type="NCBI Taxonomy" id="27835"/>
    <lineage>
        <taxon>Eukaryota</taxon>
        <taxon>Metazoa</taxon>
        <taxon>Ecdysozoa</taxon>
        <taxon>Nematoda</taxon>
        <taxon>Chromadorea</taxon>
        <taxon>Rhabditida</taxon>
        <taxon>Rhabditina</taxon>
        <taxon>Rhabditomorpha</taxon>
        <taxon>Strongyloidea</taxon>
        <taxon>Heligmosomidae</taxon>
        <taxon>Nippostrongylus</taxon>
    </lineage>
</organism>
<dbReference type="WBParaSite" id="NBR_0001060101-mRNA-1">
    <property type="protein sequence ID" value="NBR_0001060101-mRNA-1"/>
    <property type="gene ID" value="NBR_0001060101"/>
</dbReference>
<name>A0A158QZS4_NIPBR</name>
<reference evidence="3" key="1">
    <citation type="submission" date="2016-04" db="UniProtKB">
        <authorList>
            <consortium name="WormBaseParasite"/>
        </authorList>
    </citation>
    <scope>IDENTIFICATION</scope>
</reference>
<dbReference type="EMBL" id="UYSL01020350">
    <property type="protein sequence ID" value="VDL74191.1"/>
    <property type="molecule type" value="Genomic_DNA"/>
</dbReference>
<gene>
    <name evidence="1" type="ORF">NBR_LOCUS10602</name>
</gene>
<evidence type="ECO:0000313" key="2">
    <source>
        <dbReference type="Proteomes" id="UP000271162"/>
    </source>
</evidence>
<dbReference type="AlphaFoldDB" id="A0A158QZS4"/>
<proteinExistence type="predicted"/>
<sequence length="232" mass="25886">MNTFRGDVQALQPYVDAFTQPAHGLKIALEWEVLELDEVGKIEVPIVLSPPLQTALFNLSCRLGDNCVAHLLSRPVRKRVSAQIASLLSDTFGSALKNCDAVQRTFVQLLFDCRVLCTMFSDEKLKSLVQQIESRVDPFDLSILSSYLATNVRLAVNRSQVVDVLPRAEYSQRIPLIPRLDRTSGESFAKRVEVTRMPRNKLLANSNQSGMRNTPSLSSFVDKISSSWFGGN</sequence>
<dbReference type="STRING" id="27835.A0A158QZS4"/>
<dbReference type="OMA" id="WHLPTRS"/>
<dbReference type="Proteomes" id="UP000271162">
    <property type="component" value="Unassembled WGS sequence"/>
</dbReference>
<accession>A0A158QZS4</accession>
<reference evidence="1 2" key="2">
    <citation type="submission" date="2018-11" db="EMBL/GenBank/DDBJ databases">
        <authorList>
            <consortium name="Pathogen Informatics"/>
        </authorList>
    </citation>
    <scope>NUCLEOTIDE SEQUENCE [LARGE SCALE GENOMIC DNA]</scope>
</reference>
<protein>
    <submittedName>
        <fullName evidence="1 3">Uncharacterized protein</fullName>
    </submittedName>
</protein>
<keyword evidence="2" id="KW-1185">Reference proteome</keyword>